<evidence type="ECO:0000313" key="3">
    <source>
        <dbReference type="Proteomes" id="UP000179807"/>
    </source>
</evidence>
<dbReference type="AlphaFoldDB" id="A0A1J4KQC4"/>
<dbReference type="GeneID" id="94826250"/>
<dbReference type="RefSeq" id="XP_068364773.1">
    <property type="nucleotide sequence ID" value="XM_068491546.1"/>
</dbReference>
<feature type="compositionally biased region" description="Basic and acidic residues" evidence="1">
    <location>
        <begin position="43"/>
        <end position="56"/>
    </location>
</feature>
<protein>
    <submittedName>
        <fullName evidence="2">Uncharacterized protein</fullName>
    </submittedName>
</protein>
<comment type="caution">
    <text evidence="2">The sequence shown here is derived from an EMBL/GenBank/DDBJ whole genome shotgun (WGS) entry which is preliminary data.</text>
</comment>
<proteinExistence type="predicted"/>
<organism evidence="2 3">
    <name type="scientific">Tritrichomonas foetus</name>
    <dbReference type="NCBI Taxonomy" id="1144522"/>
    <lineage>
        <taxon>Eukaryota</taxon>
        <taxon>Metamonada</taxon>
        <taxon>Parabasalia</taxon>
        <taxon>Tritrichomonadida</taxon>
        <taxon>Tritrichomonadidae</taxon>
        <taxon>Tritrichomonas</taxon>
    </lineage>
</organism>
<keyword evidence="3" id="KW-1185">Reference proteome</keyword>
<evidence type="ECO:0000256" key="1">
    <source>
        <dbReference type="SAM" id="MobiDB-lite"/>
    </source>
</evidence>
<dbReference type="VEuPathDB" id="TrichDB:TRFO_03835"/>
<name>A0A1J4KQC4_9EUKA</name>
<dbReference type="EMBL" id="MLAK01000582">
    <property type="protein sequence ID" value="OHT11637.1"/>
    <property type="molecule type" value="Genomic_DNA"/>
</dbReference>
<gene>
    <name evidence="2" type="ORF">TRFO_03835</name>
</gene>
<feature type="region of interest" description="Disordered" evidence="1">
    <location>
        <begin position="34"/>
        <end position="67"/>
    </location>
</feature>
<accession>A0A1J4KQC4</accession>
<reference evidence="2" key="1">
    <citation type="submission" date="2016-10" db="EMBL/GenBank/DDBJ databases">
        <authorList>
            <person name="Benchimol M."/>
            <person name="Almeida L.G."/>
            <person name="Vasconcelos A.T."/>
            <person name="Perreira-Neves A."/>
            <person name="Rosa I.A."/>
            <person name="Tasca T."/>
            <person name="Bogo M.R."/>
            <person name="de Souza W."/>
        </authorList>
    </citation>
    <scope>NUCLEOTIDE SEQUENCE [LARGE SCALE GENOMIC DNA]</scope>
    <source>
        <strain evidence="2">K</strain>
    </source>
</reference>
<dbReference type="Proteomes" id="UP000179807">
    <property type="component" value="Unassembled WGS sequence"/>
</dbReference>
<evidence type="ECO:0000313" key="2">
    <source>
        <dbReference type="EMBL" id="OHT11637.1"/>
    </source>
</evidence>
<sequence>MYTRAPLSARRRISIKTTNFEPMINSFLREAIKFESPPEQPPEIERERRPKTERRVINNGSTPRTGDEIRAGRRRAFERAHQMQCEKVLKNSEKQWKEQIKYRDWKTKQTMKKIEPRRYAEDRHVLEDIVHERNAYYLEAIATSEQGTQNRISNLRTLPKELRANSQAYKQTRLWV</sequence>